<evidence type="ECO:0000313" key="7">
    <source>
        <dbReference type="EMBL" id="KAF1982459.1"/>
    </source>
</evidence>
<evidence type="ECO:0000256" key="5">
    <source>
        <dbReference type="SAM" id="Phobius"/>
    </source>
</evidence>
<proteinExistence type="predicted"/>
<dbReference type="PANTHER" id="PTHR39608">
    <property type="entry name" value="INTEGRAL MEMBRANE PROTEIN (AFU_ORTHOLOGUE AFUA_5G08640)"/>
    <property type="match status" value="1"/>
</dbReference>
<evidence type="ECO:0000313" key="8">
    <source>
        <dbReference type="Proteomes" id="UP000800041"/>
    </source>
</evidence>
<dbReference type="OrthoDB" id="4074965at2759"/>
<evidence type="ECO:0000256" key="4">
    <source>
        <dbReference type="ARBA" id="ARBA00023136"/>
    </source>
</evidence>
<keyword evidence="8" id="KW-1185">Reference proteome</keyword>
<reference evidence="7" key="1">
    <citation type="journal article" date="2020" name="Stud. Mycol.">
        <title>101 Dothideomycetes genomes: a test case for predicting lifestyles and emergence of pathogens.</title>
        <authorList>
            <person name="Haridas S."/>
            <person name="Albert R."/>
            <person name="Binder M."/>
            <person name="Bloem J."/>
            <person name="Labutti K."/>
            <person name="Salamov A."/>
            <person name="Andreopoulos B."/>
            <person name="Baker S."/>
            <person name="Barry K."/>
            <person name="Bills G."/>
            <person name="Bluhm B."/>
            <person name="Cannon C."/>
            <person name="Castanera R."/>
            <person name="Culley D."/>
            <person name="Daum C."/>
            <person name="Ezra D."/>
            <person name="Gonzalez J."/>
            <person name="Henrissat B."/>
            <person name="Kuo A."/>
            <person name="Liang C."/>
            <person name="Lipzen A."/>
            <person name="Lutzoni F."/>
            <person name="Magnuson J."/>
            <person name="Mondo S."/>
            <person name="Nolan M."/>
            <person name="Ohm R."/>
            <person name="Pangilinan J."/>
            <person name="Park H.-J."/>
            <person name="Ramirez L."/>
            <person name="Alfaro M."/>
            <person name="Sun H."/>
            <person name="Tritt A."/>
            <person name="Yoshinaga Y."/>
            <person name="Zwiers L.-H."/>
            <person name="Turgeon B."/>
            <person name="Goodwin S."/>
            <person name="Spatafora J."/>
            <person name="Crous P."/>
            <person name="Grigoriev I."/>
        </authorList>
    </citation>
    <scope>NUCLEOTIDE SEQUENCE</scope>
    <source>
        <strain evidence="7">CBS 113979</strain>
    </source>
</reference>
<feature type="transmembrane region" description="Helical" evidence="5">
    <location>
        <begin position="76"/>
        <end position="96"/>
    </location>
</feature>
<keyword evidence="2 5" id="KW-0812">Transmembrane</keyword>
<evidence type="ECO:0000256" key="3">
    <source>
        <dbReference type="ARBA" id="ARBA00022989"/>
    </source>
</evidence>
<keyword evidence="4 5" id="KW-0472">Membrane</keyword>
<feature type="transmembrane region" description="Helical" evidence="5">
    <location>
        <begin position="45"/>
        <end position="64"/>
    </location>
</feature>
<dbReference type="EMBL" id="ML977184">
    <property type="protein sequence ID" value="KAF1982459.1"/>
    <property type="molecule type" value="Genomic_DNA"/>
</dbReference>
<feature type="transmembrane region" description="Helical" evidence="5">
    <location>
        <begin position="9"/>
        <end position="30"/>
    </location>
</feature>
<dbReference type="AlphaFoldDB" id="A0A6G1GNX6"/>
<gene>
    <name evidence="7" type="ORF">K402DRAFT_448696</name>
</gene>
<evidence type="ECO:0000259" key="6">
    <source>
        <dbReference type="Pfam" id="PF01284"/>
    </source>
</evidence>
<comment type="subcellular location">
    <subcellularLocation>
        <location evidence="1">Membrane</location>
        <topology evidence="1">Multi-pass membrane protein</topology>
    </subcellularLocation>
</comment>
<dbReference type="GO" id="GO:0016020">
    <property type="term" value="C:membrane"/>
    <property type="evidence" value="ECO:0007669"/>
    <property type="project" value="UniProtKB-SubCell"/>
</dbReference>
<evidence type="ECO:0000256" key="1">
    <source>
        <dbReference type="ARBA" id="ARBA00004141"/>
    </source>
</evidence>
<keyword evidence="3 5" id="KW-1133">Transmembrane helix</keyword>
<dbReference type="Pfam" id="PF01284">
    <property type="entry name" value="MARVEL"/>
    <property type="match status" value="1"/>
</dbReference>
<feature type="transmembrane region" description="Helical" evidence="5">
    <location>
        <begin position="116"/>
        <end position="141"/>
    </location>
</feature>
<name>A0A6G1GNX6_9PEZI</name>
<organism evidence="7 8">
    <name type="scientific">Aulographum hederae CBS 113979</name>
    <dbReference type="NCBI Taxonomy" id="1176131"/>
    <lineage>
        <taxon>Eukaryota</taxon>
        <taxon>Fungi</taxon>
        <taxon>Dikarya</taxon>
        <taxon>Ascomycota</taxon>
        <taxon>Pezizomycotina</taxon>
        <taxon>Dothideomycetes</taxon>
        <taxon>Pleosporomycetidae</taxon>
        <taxon>Aulographales</taxon>
        <taxon>Aulographaceae</taxon>
    </lineage>
</organism>
<feature type="domain" description="MARVEL" evidence="6">
    <location>
        <begin position="7"/>
        <end position="136"/>
    </location>
</feature>
<dbReference type="InterPro" id="IPR008253">
    <property type="entry name" value="Marvel"/>
</dbReference>
<protein>
    <submittedName>
        <fullName evidence="7">Integral membrane protein</fullName>
    </submittedName>
</protein>
<evidence type="ECO:0000256" key="2">
    <source>
        <dbReference type="ARBA" id="ARBA00022692"/>
    </source>
</evidence>
<dbReference type="PANTHER" id="PTHR39608:SF1">
    <property type="entry name" value="INTEGRAL MEMBRANE PROTEIN (AFU_ORTHOLOGUE AFUA_5G08640)"/>
    <property type="match status" value="1"/>
</dbReference>
<dbReference type="Proteomes" id="UP000800041">
    <property type="component" value="Unassembled WGS sequence"/>
</dbReference>
<sequence>MIMSRVLSLFLRFGEFVCAAVVLGIIAYFIQQHHEFRTGPIGREIYTIVIASLSVLLALVWMIPSTHNILHYPMDFILSLAWFAAFAALVNWIQPIECGGVFSWGNITGNNYCSKWIAAEAFSFIAACFWLASALLGIYIYHKLRKTTTAEASNGGTAATAPRAKRGLFNRRPRADV</sequence>
<accession>A0A6G1GNX6</accession>